<dbReference type="EMBL" id="SRMQ01000001">
    <property type="protein sequence ID" value="TGJ77895.1"/>
    <property type="molecule type" value="Genomic_DNA"/>
</dbReference>
<dbReference type="PROSITE" id="PS00588">
    <property type="entry name" value="FLAGELLA_BB_ROD"/>
    <property type="match status" value="1"/>
</dbReference>
<dbReference type="Pfam" id="PF00460">
    <property type="entry name" value="Flg_bb_rod"/>
    <property type="match status" value="1"/>
</dbReference>
<comment type="function">
    <text evidence="4">A flexible structure which links the flagellar filament to the drive apparatus in the basal body.</text>
</comment>
<keyword evidence="3 4" id="KW-0975">Bacterial flagellum</keyword>
<dbReference type="Pfam" id="PF22692">
    <property type="entry name" value="LlgE_F_G_D1"/>
    <property type="match status" value="1"/>
</dbReference>
<dbReference type="AlphaFoldDB" id="A0A4Z0YET8"/>
<comment type="similarity">
    <text evidence="2 4">Belongs to the flagella basal body rod proteins family.</text>
</comment>
<evidence type="ECO:0000313" key="9">
    <source>
        <dbReference type="Proteomes" id="UP000297714"/>
    </source>
</evidence>
<feature type="domain" description="Flagellar basal body rod protein N-terminal" evidence="5">
    <location>
        <begin position="5"/>
        <end position="35"/>
    </location>
</feature>
<dbReference type="NCBIfam" id="TIGR03506">
    <property type="entry name" value="FlgEFG_subfam"/>
    <property type="match status" value="2"/>
</dbReference>
<reference evidence="8 9" key="1">
    <citation type="submission" date="2019-04" db="EMBL/GenBank/DDBJ databases">
        <authorList>
            <person name="Poehlein A."/>
            <person name="Bengelsdorf F.R."/>
            <person name="Duerre P."/>
            <person name="Daniel R."/>
        </authorList>
    </citation>
    <scope>NUCLEOTIDE SEQUENCE [LARGE SCALE GENOMIC DNA]</scope>
    <source>
        <strain evidence="8 9">BS-1</strain>
    </source>
</reference>
<organism evidence="8 9">
    <name type="scientific">Caproiciproducens galactitolivorans</name>
    <dbReference type="NCBI Taxonomy" id="642589"/>
    <lineage>
        <taxon>Bacteria</taxon>
        <taxon>Bacillati</taxon>
        <taxon>Bacillota</taxon>
        <taxon>Clostridia</taxon>
        <taxon>Eubacteriales</taxon>
        <taxon>Acutalibacteraceae</taxon>
        <taxon>Caproiciproducens</taxon>
    </lineage>
</organism>
<dbReference type="Proteomes" id="UP000297714">
    <property type="component" value="Unassembled WGS sequence"/>
</dbReference>
<dbReference type="InterPro" id="IPR019776">
    <property type="entry name" value="Flagellar_basal_body_rod_CS"/>
</dbReference>
<dbReference type="PANTHER" id="PTHR30435">
    <property type="entry name" value="FLAGELLAR PROTEIN"/>
    <property type="match status" value="1"/>
</dbReference>
<keyword evidence="8" id="KW-0969">Cilium</keyword>
<dbReference type="RefSeq" id="WP_135656970.1">
    <property type="nucleotide sequence ID" value="NZ_SRMQ01000001.1"/>
</dbReference>
<evidence type="ECO:0000259" key="6">
    <source>
        <dbReference type="Pfam" id="PF06429"/>
    </source>
</evidence>
<dbReference type="Pfam" id="PF06429">
    <property type="entry name" value="Flg_bbr_C"/>
    <property type="match status" value="1"/>
</dbReference>
<dbReference type="OrthoDB" id="9804559at2"/>
<comment type="caution">
    <text evidence="8">The sequence shown here is derived from an EMBL/GenBank/DDBJ whole genome shotgun (WGS) entry which is preliminary data.</text>
</comment>
<proteinExistence type="inferred from homology"/>
<feature type="domain" description="Flagellar basal-body/hook protein C-terminal" evidence="6">
    <location>
        <begin position="236"/>
        <end position="279"/>
    </location>
</feature>
<feature type="domain" description="Flagellar hook protein FlgE/F/G-like D1" evidence="7">
    <location>
        <begin position="98"/>
        <end position="175"/>
    </location>
</feature>
<evidence type="ECO:0000256" key="3">
    <source>
        <dbReference type="ARBA" id="ARBA00023143"/>
    </source>
</evidence>
<keyword evidence="8" id="KW-0966">Cell projection</keyword>
<dbReference type="GO" id="GO:0005829">
    <property type="term" value="C:cytosol"/>
    <property type="evidence" value="ECO:0007669"/>
    <property type="project" value="TreeGrafter"/>
</dbReference>
<dbReference type="InterPro" id="IPR010930">
    <property type="entry name" value="Flg_bb/hook_C_dom"/>
</dbReference>
<sequence>MSTGMYCGISGVKAYQTGIDVIGNNIANVNTYGFKSSRVTYRDVFYQTLASSSKSDATNSIGGANPSQVGYGATAATIDVLNTRAGMATTGNSKDCYINGEGYFVVKDGNGYLYTRVGSFGFDGDGNLVDGNKKLVCGTNGATKPTGAISTCEPIKVEDYSTYKNISIGSDGAITGEKDGEIKTLGYIALANIPNPSGLTQQGGSYYKAENNVANDSYPIKYYTPGVGETGSLVTSALEASNTDLATELTQMIINERGFQANTKIITVSDEMMETLVNMKR</sequence>
<keyword evidence="9" id="KW-1185">Reference proteome</keyword>
<dbReference type="GO" id="GO:0009425">
    <property type="term" value="C:bacterial-type flagellum basal body"/>
    <property type="evidence" value="ECO:0007669"/>
    <property type="project" value="UniProtKB-SubCell"/>
</dbReference>
<dbReference type="PANTHER" id="PTHR30435:SF1">
    <property type="entry name" value="FLAGELLAR HOOK PROTEIN FLGE"/>
    <property type="match status" value="1"/>
</dbReference>
<protein>
    <recommendedName>
        <fullName evidence="4">Flagellar hook protein FlgE</fullName>
    </recommendedName>
</protein>
<evidence type="ECO:0000256" key="2">
    <source>
        <dbReference type="ARBA" id="ARBA00009677"/>
    </source>
</evidence>
<dbReference type="InterPro" id="IPR020013">
    <property type="entry name" value="Flagellar_FlgE/F/G"/>
</dbReference>
<name>A0A4Z0YET8_9FIRM</name>
<dbReference type="SUPFAM" id="SSF117143">
    <property type="entry name" value="Flagellar hook protein flgE"/>
    <property type="match status" value="1"/>
</dbReference>
<evidence type="ECO:0000259" key="5">
    <source>
        <dbReference type="Pfam" id="PF00460"/>
    </source>
</evidence>
<dbReference type="InterPro" id="IPR053967">
    <property type="entry name" value="LlgE_F_G-like_D1"/>
</dbReference>
<dbReference type="GO" id="GO:0071978">
    <property type="term" value="P:bacterial-type flagellum-dependent swarming motility"/>
    <property type="evidence" value="ECO:0007669"/>
    <property type="project" value="TreeGrafter"/>
</dbReference>
<evidence type="ECO:0000259" key="7">
    <source>
        <dbReference type="Pfam" id="PF22692"/>
    </source>
</evidence>
<evidence type="ECO:0000256" key="1">
    <source>
        <dbReference type="ARBA" id="ARBA00004117"/>
    </source>
</evidence>
<comment type="subcellular location">
    <subcellularLocation>
        <location evidence="1 4">Bacterial flagellum basal body</location>
    </subcellularLocation>
</comment>
<evidence type="ECO:0000313" key="8">
    <source>
        <dbReference type="EMBL" id="TGJ77895.1"/>
    </source>
</evidence>
<keyword evidence="8" id="KW-0282">Flagellum</keyword>
<dbReference type="InterPro" id="IPR037925">
    <property type="entry name" value="FlgE/F/G-like"/>
</dbReference>
<dbReference type="InterPro" id="IPR001444">
    <property type="entry name" value="Flag_bb_rod_N"/>
</dbReference>
<evidence type="ECO:0000256" key="4">
    <source>
        <dbReference type="RuleBase" id="RU362116"/>
    </source>
</evidence>
<dbReference type="GO" id="GO:0009424">
    <property type="term" value="C:bacterial-type flagellum hook"/>
    <property type="evidence" value="ECO:0007669"/>
    <property type="project" value="TreeGrafter"/>
</dbReference>
<gene>
    <name evidence="8" type="primary">flgG_1</name>
    <name evidence="8" type="ORF">CAGA_03040</name>
</gene>
<accession>A0A4Z0YET8</accession>